<dbReference type="EMBL" id="UYRW01004422">
    <property type="protein sequence ID" value="VDM92646.1"/>
    <property type="molecule type" value="Genomic_DNA"/>
</dbReference>
<evidence type="ECO:0000313" key="3">
    <source>
        <dbReference type="WBParaSite" id="nOo.2.0.1.t09293-RA"/>
    </source>
</evidence>
<organism evidence="3">
    <name type="scientific">Onchocerca ochengi</name>
    <name type="common">Filarial nematode worm</name>
    <dbReference type="NCBI Taxonomy" id="42157"/>
    <lineage>
        <taxon>Eukaryota</taxon>
        <taxon>Metazoa</taxon>
        <taxon>Ecdysozoa</taxon>
        <taxon>Nematoda</taxon>
        <taxon>Chromadorea</taxon>
        <taxon>Rhabditida</taxon>
        <taxon>Spirurina</taxon>
        <taxon>Spiruromorpha</taxon>
        <taxon>Filarioidea</taxon>
        <taxon>Onchocercidae</taxon>
        <taxon>Onchocerca</taxon>
    </lineage>
</organism>
<dbReference type="STRING" id="42157.A0A182EME7"/>
<evidence type="ECO:0000313" key="1">
    <source>
        <dbReference type="EMBL" id="VDM92646.1"/>
    </source>
</evidence>
<dbReference type="AlphaFoldDB" id="A0A182EME7"/>
<accession>A0A182EME7</accession>
<dbReference type="InterPro" id="IPR043502">
    <property type="entry name" value="DNA/RNA_pol_sf"/>
</dbReference>
<reference evidence="1 2" key="2">
    <citation type="submission" date="2018-08" db="EMBL/GenBank/DDBJ databases">
        <authorList>
            <person name="Laetsch R D."/>
            <person name="Stevens L."/>
            <person name="Kumar S."/>
            <person name="Blaxter L. M."/>
        </authorList>
    </citation>
    <scope>NUCLEOTIDE SEQUENCE [LARGE SCALE GENOMIC DNA]</scope>
</reference>
<keyword evidence="2" id="KW-1185">Reference proteome</keyword>
<dbReference type="SUPFAM" id="SSF56672">
    <property type="entry name" value="DNA/RNA polymerases"/>
    <property type="match status" value="1"/>
</dbReference>
<name>A0A182EME7_ONCOC</name>
<dbReference type="Proteomes" id="UP000271087">
    <property type="component" value="Unassembled WGS sequence"/>
</dbReference>
<dbReference type="PANTHER" id="PTHR47331">
    <property type="entry name" value="PHD-TYPE DOMAIN-CONTAINING PROTEIN"/>
    <property type="match status" value="1"/>
</dbReference>
<evidence type="ECO:0000313" key="2">
    <source>
        <dbReference type="Proteomes" id="UP000271087"/>
    </source>
</evidence>
<dbReference type="OrthoDB" id="5866796at2759"/>
<protein>
    <submittedName>
        <fullName evidence="3">DUF1758 domain-containing protein</fullName>
    </submittedName>
</protein>
<gene>
    <name evidence="1" type="ORF">NOO_LOCUS9293</name>
</gene>
<proteinExistence type="predicted"/>
<reference evidence="3" key="1">
    <citation type="submission" date="2016-06" db="UniProtKB">
        <authorList>
            <consortium name="WormBaseParasite"/>
        </authorList>
    </citation>
    <scope>IDENTIFICATION</scope>
</reference>
<sequence>MEQNKDYQIGKQIKENPKTVAATMVDDGVQKTYMMCKEVKLINPKEPGNTIKALIFFAQEVIVKKIGKQNEASRISYLPHQVVLTPQKSTTKLRVVFDASAKMNEGPSLNECLYKGLVMLPPLTGILLLDKQGRYLVIADVEKAFSLKVSLKQEDRDVTRFLWLKDKSKEAAQENLVTFRFARVPFGVISAPFLLTAIIRHLMNGESMSY</sequence>
<dbReference type="WBParaSite" id="nOo.2.0.1.t09293-RA">
    <property type="protein sequence ID" value="nOo.2.0.1.t09293-RA"/>
    <property type="gene ID" value="nOo.2.0.1.g09293"/>
</dbReference>